<dbReference type="SUPFAM" id="SSF143456">
    <property type="entry name" value="VC0467-like"/>
    <property type="match status" value="1"/>
</dbReference>
<dbReference type="GO" id="GO:0003951">
    <property type="term" value="F:NAD+ kinase activity"/>
    <property type="evidence" value="ECO:0007669"/>
    <property type="project" value="InterPro"/>
</dbReference>
<dbReference type="SUPFAM" id="SSF111331">
    <property type="entry name" value="NAD kinase/diacylglycerol kinase-like"/>
    <property type="match status" value="1"/>
</dbReference>
<accession>F0XXT9</accession>
<organism evidence="2">
    <name type="scientific">Aureococcus anophagefferens</name>
    <name type="common">Harmful bloom alga</name>
    <dbReference type="NCBI Taxonomy" id="44056"/>
    <lineage>
        <taxon>Eukaryota</taxon>
        <taxon>Sar</taxon>
        <taxon>Stramenopiles</taxon>
        <taxon>Ochrophyta</taxon>
        <taxon>Pelagophyceae</taxon>
        <taxon>Pelagomonadales</taxon>
        <taxon>Pelagomonadaceae</taxon>
        <taxon>Aureococcus</taxon>
    </lineage>
</organism>
<dbReference type="InterPro" id="IPR003774">
    <property type="entry name" value="AlgH-like"/>
</dbReference>
<dbReference type="GO" id="GO:0006741">
    <property type="term" value="P:NADP+ biosynthetic process"/>
    <property type="evidence" value="ECO:0007669"/>
    <property type="project" value="TreeGrafter"/>
</dbReference>
<dbReference type="Proteomes" id="UP000002729">
    <property type="component" value="Unassembled WGS sequence"/>
</dbReference>
<reference evidence="1 2" key="1">
    <citation type="journal article" date="2011" name="Proc. Natl. Acad. Sci. U.S.A.">
        <title>Niche of harmful alga Aureococcus anophagefferens revealed through ecogenomics.</title>
        <authorList>
            <person name="Gobler C.J."/>
            <person name="Berry D.L."/>
            <person name="Dyhrman S.T."/>
            <person name="Wilhelm S.W."/>
            <person name="Salamov A."/>
            <person name="Lobanov A.V."/>
            <person name="Zhang Y."/>
            <person name="Collier J.L."/>
            <person name="Wurch L.L."/>
            <person name="Kustka A.B."/>
            <person name="Dill B.D."/>
            <person name="Shah M."/>
            <person name="VerBerkmoes N.C."/>
            <person name="Kuo A."/>
            <person name="Terry A."/>
            <person name="Pangilinan J."/>
            <person name="Lindquist E.A."/>
            <person name="Lucas S."/>
            <person name="Paulsen I.T."/>
            <person name="Hattenrath-Lehmann T.K."/>
            <person name="Talmage S.C."/>
            <person name="Walker E.A."/>
            <person name="Koch F."/>
            <person name="Burson A.M."/>
            <person name="Marcoval M.A."/>
            <person name="Tang Y.Z."/>
            <person name="Lecleir G.R."/>
            <person name="Coyne K.J."/>
            <person name="Berg G.M."/>
            <person name="Bertrand E.M."/>
            <person name="Saito M.A."/>
            <person name="Gladyshev V.N."/>
            <person name="Grigoriev I.V."/>
        </authorList>
    </citation>
    <scope>NUCLEOTIDE SEQUENCE [LARGE SCALE GENOMIC DNA]</scope>
    <source>
        <strain evidence="2">CCMP 1984</strain>
    </source>
</reference>
<dbReference type="KEGG" id="aaf:AURANDRAFT_61295"/>
<dbReference type="InParanoid" id="F0XXT9"/>
<dbReference type="GeneID" id="20223406"/>
<dbReference type="PANTHER" id="PTHR20275">
    <property type="entry name" value="NAD KINASE"/>
    <property type="match status" value="1"/>
</dbReference>
<dbReference type="InterPro" id="IPR016064">
    <property type="entry name" value="NAD/diacylglycerol_kinase_sf"/>
</dbReference>
<dbReference type="InterPro" id="IPR017438">
    <property type="entry name" value="ATP-NAD_kinase_N"/>
</dbReference>
<dbReference type="eggNOG" id="KOG4180">
    <property type="taxonomic scope" value="Eukaryota"/>
</dbReference>
<proteinExistence type="predicted"/>
<dbReference type="Pfam" id="PF02622">
    <property type="entry name" value="DUF179"/>
    <property type="match status" value="1"/>
</dbReference>
<dbReference type="EMBL" id="GL833121">
    <property type="protein sequence ID" value="EGB12003.1"/>
    <property type="molecule type" value="Genomic_DNA"/>
</dbReference>
<dbReference type="InterPro" id="IPR017437">
    <property type="entry name" value="ATP-NAD_kinase_PpnK-typ_C"/>
</dbReference>
<name>F0XXT9_AURAN</name>
<evidence type="ECO:0008006" key="3">
    <source>
        <dbReference type="Google" id="ProtNLM"/>
    </source>
</evidence>
<dbReference type="Gene3D" id="3.40.1740.10">
    <property type="entry name" value="VC0467-like"/>
    <property type="match status" value="1"/>
</dbReference>
<sequence length="754" mass="81646">MLRVALNRSALPRRRCALPRRVQLRSLTASGYKKVLVVVKHTPYEAYTQLRLQGKAPKALRWERLLDRHESHRACVEELCAIVRREVSPSNVTVVSRDDLGRHHVEDVDLLVAVGGDGTVLSCTHFVDSQTRGGAGGRGPVVLGVNSDPTKAHERVGACAKSSDERRSYGALCFAKADNMEDLVPRVLRGELDAAIQKRHRLAVTIKGTVSETRMPPALNDVLIAHPSPGAVSRFRLDRARNDAPGVPSADHGDDEYSFNVWSSGLWVSTATGATGAMASAGGDAGVDIRSPDLQYMVREHLVGENDDIAFVRSKSHGFVDPQHHLQVRWNSQHGCVYIDGHHTRFDVELGDTAPSVDGEDWRAFRAKLIAGGLATTEEAAEAPAGPATVGSGVGLDPANEALARAQSPSLGDLLEEPSWAHEVGAPEVGGLLLRLPLETQLCVARDSYWGKKLREFHEAEKTREAMAEGRRSGLGASELPARAPAADAGEGALDEVLLYRCASRFLRRELQRVASKGQVDDKGRLLLDPRTLSDADRGLLDMHQRYLSTWQEVVLVTRHDGAAGSDGVVLNRPAATESSDELSAALCVALEREEGADTVAPENFQTAFGPRLAAYVGKPAPGAAPADDGEEKAQKPKQTAMIIHGLAGLKGAEELSPGLGIYKGGSAEAAQRVQDESNDPYDFRFFIGKHEWAPGELERDIREGLYRPAACSRGVALKQCLGLPKPLWHEVMEMLGGTSEEISKLELQRRKDS</sequence>
<gene>
    <name evidence="1" type="ORF">AURANDRAFT_61295</name>
</gene>
<keyword evidence="2" id="KW-1185">Reference proteome</keyword>
<evidence type="ECO:0000313" key="1">
    <source>
        <dbReference type="EMBL" id="EGB12003.1"/>
    </source>
</evidence>
<dbReference type="Gene3D" id="2.60.200.30">
    <property type="entry name" value="Probable inorganic polyphosphate/atp-NAD kinase, domain 2"/>
    <property type="match status" value="1"/>
</dbReference>
<dbReference type="AlphaFoldDB" id="F0XXT9"/>
<evidence type="ECO:0000313" key="2">
    <source>
        <dbReference type="Proteomes" id="UP000002729"/>
    </source>
</evidence>
<protein>
    <recommendedName>
        <fullName evidence="3">DAGKc domain-containing protein</fullName>
    </recommendedName>
</protein>
<dbReference type="GO" id="GO:0019674">
    <property type="term" value="P:NAD+ metabolic process"/>
    <property type="evidence" value="ECO:0007669"/>
    <property type="project" value="InterPro"/>
</dbReference>
<dbReference type="RefSeq" id="XP_009033104.1">
    <property type="nucleotide sequence ID" value="XM_009034856.1"/>
</dbReference>
<dbReference type="OrthoDB" id="185618at2759"/>
<dbReference type="Gene3D" id="3.40.50.10330">
    <property type="entry name" value="Probable inorganic polyphosphate/atp-NAD kinase, domain 1"/>
    <property type="match status" value="1"/>
</dbReference>
<dbReference type="PANTHER" id="PTHR20275:SF28">
    <property type="entry name" value="NADH KINASE"/>
    <property type="match status" value="1"/>
</dbReference>